<keyword evidence="14" id="KW-0325">Glycoprotein</keyword>
<keyword evidence="12" id="KW-1015">Disulfide bond</keyword>
<proteinExistence type="inferred from homology"/>
<dbReference type="Gene3D" id="2.60.40.1510">
    <property type="entry name" value="ntegrin, alpha v. Chain A, domain 3"/>
    <property type="match status" value="1"/>
</dbReference>
<evidence type="ECO:0000256" key="7">
    <source>
        <dbReference type="ARBA" id="ARBA00022837"/>
    </source>
</evidence>
<dbReference type="InterPro" id="IPR002035">
    <property type="entry name" value="VWF_A"/>
</dbReference>
<evidence type="ECO:0000256" key="4">
    <source>
        <dbReference type="ARBA" id="ARBA00022723"/>
    </source>
</evidence>
<evidence type="ECO:0000256" key="6">
    <source>
        <dbReference type="ARBA" id="ARBA00022737"/>
    </source>
</evidence>
<dbReference type="InterPro" id="IPR048285">
    <property type="entry name" value="Integrin_alpha_Ig-like_2"/>
</dbReference>
<evidence type="ECO:0000256" key="12">
    <source>
        <dbReference type="ARBA" id="ARBA00023157"/>
    </source>
</evidence>
<keyword evidence="3 16" id="KW-0812">Transmembrane</keyword>
<feature type="repeat" description="FG-GAP" evidence="15">
    <location>
        <begin position="479"/>
        <end position="539"/>
    </location>
</feature>
<evidence type="ECO:0000256" key="13">
    <source>
        <dbReference type="ARBA" id="ARBA00023170"/>
    </source>
</evidence>
<feature type="region of interest" description="Disordered" evidence="17">
    <location>
        <begin position="1"/>
        <end position="33"/>
    </location>
</feature>
<dbReference type="PANTHER" id="PTHR23220:SF84">
    <property type="entry name" value="INTEGRIN ALPHA-L"/>
    <property type="match status" value="1"/>
</dbReference>
<name>A0ABM3VXH5_ERIEU</name>
<feature type="compositionally biased region" description="Basic and acidic residues" evidence="17">
    <location>
        <begin position="1183"/>
        <end position="1200"/>
    </location>
</feature>
<dbReference type="PROSITE" id="PS51470">
    <property type="entry name" value="FG_GAP"/>
    <property type="match status" value="4"/>
</dbReference>
<dbReference type="Pfam" id="PF01839">
    <property type="entry name" value="FG-GAP"/>
    <property type="match status" value="2"/>
</dbReference>
<feature type="domain" description="VWFA" evidence="18">
    <location>
        <begin position="189"/>
        <end position="360"/>
    </location>
</feature>
<dbReference type="Pfam" id="PF08441">
    <property type="entry name" value="Integrin_A_Ig_1"/>
    <property type="match status" value="1"/>
</dbReference>
<dbReference type="InterPro" id="IPR036465">
    <property type="entry name" value="vWFA_dom_sf"/>
</dbReference>
<evidence type="ECO:0000256" key="15">
    <source>
        <dbReference type="PROSITE-ProRule" id="PRU00803"/>
    </source>
</evidence>
<dbReference type="Proteomes" id="UP001652624">
    <property type="component" value="Chromosome 15"/>
</dbReference>
<dbReference type="InterPro" id="IPR013519">
    <property type="entry name" value="Int_alpha_beta-p"/>
</dbReference>
<keyword evidence="19" id="KW-1185">Reference proteome</keyword>
<keyword evidence="4" id="KW-0479">Metal-binding</keyword>
<dbReference type="SUPFAM" id="SSF53300">
    <property type="entry name" value="vWA-like"/>
    <property type="match status" value="1"/>
</dbReference>
<dbReference type="GeneID" id="103125391"/>
<dbReference type="Gene3D" id="2.60.40.1530">
    <property type="entry name" value="ntegrin, alpha v. Chain A, domain 4"/>
    <property type="match status" value="1"/>
</dbReference>
<feature type="repeat" description="FG-GAP" evidence="15">
    <location>
        <begin position="64"/>
        <end position="115"/>
    </location>
</feature>
<feature type="region of interest" description="Disordered" evidence="17">
    <location>
        <begin position="1160"/>
        <end position="1200"/>
    </location>
</feature>
<evidence type="ECO:0000256" key="17">
    <source>
        <dbReference type="SAM" id="MobiDB-lite"/>
    </source>
</evidence>
<evidence type="ECO:0000256" key="16">
    <source>
        <dbReference type="RuleBase" id="RU003762"/>
    </source>
</evidence>
<dbReference type="RefSeq" id="XP_060029023.1">
    <property type="nucleotide sequence ID" value="XM_060173040.1"/>
</dbReference>
<evidence type="ECO:0000256" key="9">
    <source>
        <dbReference type="ARBA" id="ARBA00022989"/>
    </source>
</evidence>
<dbReference type="SUPFAM" id="SSF69179">
    <property type="entry name" value="Integrin domains"/>
    <property type="match status" value="2"/>
</dbReference>
<dbReference type="InterPro" id="IPR000413">
    <property type="entry name" value="Integrin_alpha"/>
</dbReference>
<evidence type="ECO:0000256" key="10">
    <source>
        <dbReference type="ARBA" id="ARBA00023037"/>
    </source>
</evidence>
<evidence type="ECO:0000256" key="14">
    <source>
        <dbReference type="ARBA" id="ARBA00023180"/>
    </source>
</evidence>
<dbReference type="PRINTS" id="PR01185">
    <property type="entry name" value="INTEGRINA"/>
</dbReference>
<dbReference type="Gene3D" id="1.20.5.930">
    <property type="entry name" value="Bicelle-embedded integrin alpha(iib) transmembrane segment"/>
    <property type="match status" value="1"/>
</dbReference>
<comment type="similarity">
    <text evidence="2 16">Belongs to the integrin alpha chain family.</text>
</comment>
<keyword evidence="13 16" id="KW-0675">Receptor</keyword>
<dbReference type="InterPro" id="IPR028994">
    <property type="entry name" value="Integrin_alpha_N"/>
</dbReference>
<evidence type="ECO:0000256" key="5">
    <source>
        <dbReference type="ARBA" id="ARBA00022729"/>
    </source>
</evidence>
<evidence type="ECO:0000256" key="11">
    <source>
        <dbReference type="ARBA" id="ARBA00023136"/>
    </source>
</evidence>
<keyword evidence="8 16" id="KW-0130">Cell adhesion</keyword>
<dbReference type="SMART" id="SM00327">
    <property type="entry name" value="VWA"/>
    <property type="match status" value="1"/>
</dbReference>
<dbReference type="GO" id="GO:0007229">
    <property type="term" value="P:integrin-mediated signaling pathway"/>
    <property type="evidence" value="ECO:0007669"/>
    <property type="project" value="UniProtKB-KW"/>
</dbReference>
<dbReference type="PRINTS" id="PR00453">
    <property type="entry name" value="VWFADOMAIN"/>
</dbReference>
<dbReference type="InterPro" id="IPR013517">
    <property type="entry name" value="FG-GAP"/>
</dbReference>
<dbReference type="Gene3D" id="2.60.40.1460">
    <property type="entry name" value="Integrin domains. Chain A, domain 2"/>
    <property type="match status" value="1"/>
</dbReference>
<dbReference type="InterPro" id="IPR032695">
    <property type="entry name" value="Integrin_dom_sf"/>
</dbReference>
<keyword evidence="7" id="KW-0106">Calcium</keyword>
<keyword evidence="5" id="KW-0732">Signal</keyword>
<dbReference type="SMART" id="SM00191">
    <property type="entry name" value="Int_alpha"/>
    <property type="match status" value="5"/>
</dbReference>
<dbReference type="Pfam" id="PF00092">
    <property type="entry name" value="VWA"/>
    <property type="match status" value="1"/>
</dbReference>
<evidence type="ECO:0000256" key="1">
    <source>
        <dbReference type="ARBA" id="ARBA00004479"/>
    </source>
</evidence>
<feature type="repeat" description="FG-GAP" evidence="15">
    <location>
        <begin position="540"/>
        <end position="596"/>
    </location>
</feature>
<keyword evidence="11 16" id="KW-0472">Membrane</keyword>
<protein>
    <submittedName>
        <fullName evidence="20">Integrin alpha-L isoform X1</fullName>
    </submittedName>
</protein>
<keyword evidence="9 16" id="KW-1133">Transmembrane helix</keyword>
<sequence length="1200" mass="131787">MTISPSARRMCARQPESPKGPSEIKPRSRPSSCPEMSSCIFLVRLLLLGPLLFALASSYNLDVRHVQNFSFPLAGRHFGYRVLQVGDGIVVGAPGEGNSTGSLYQCQPGSGTCQSVSLSGSNYTSKYLGMTLATDPTNGHLLACDPGLARMCDQNIYLSGQCYLFHQNLRGPEKQGRPGYQECIKGNVDLVFLFDGSGSMRKDEFHKILDFMKDVMKKLSNSSYQFAAVQFSSTFKTEFNFLDYMKLKDPDALLGQVKHMAELTNTFGAIKYVANEVFRQDLGARPDATKVMIIITDGEASDHGNIDVAQDIIRYIIGIGRQFKSKESQEKLHIFASTPITEFVKILDTFEKLKDLFTELQKKIYAIEGTNKQDQASFDMELSSSGISADLSQNHGVVGAVGAKDWAGGFVDLKADLRDAMFVGNEQRTPEVKDSYLGYTVTWLPSRGSTPLLAAGAPRYQHVGQVLLFQESQAQGNWSQVQKIQGVQVGSYFGGELCGVDVDQDGETELLLIGAPLFYGEQRGGRVFIYHRKQLEFNVASELQGGLGYPLGRFGAAIAALSDLNGDGLTDVAVGAPLEARGTVYIFSGRRGGLNPQPSQRIEGTQVSPGIQWFGRSIHGVKDLGGDGLTDVAVGAEGQVVVLSSRPVVDVVTVVSFFPAEIPVHEVECSQPTSERQKEGVNITICFQVKLLTQQFKGRLRANLRYTLQLDGHRTRSRGLFPGGSHELSGVTIVTPTKACTDFWFHFPVCIQDLISPINVSLNFSLRDNEETPRDPGLDQNSRPILRPSAHSETKEIPFEKNCGEDKKCEANLKLAFSPSRSRVLHLTPSASLSVVLTLSNMGEDAYWVQLSLRSPRGLSFRKVEVLKPHSQTPVSCEELLEEAPLPTRSLACNVSSPIFKAGRLVEVQVMFHTLPNSSWGDTVALQANVSCNNEDLNLLEDNSAATSIPILYPINILTEDQENSTLHVSFTPKGTQSHQVKHLYQVRIQPSVFDYHVPTLEAVIGVPGPYIGGPVTSKWSMQMEPPVTCHEENLERLPSTDEPCSPGARFRCPFTFQQELHVQVLGTVELAKEIEASSMFSLCSSIAVTFNSTRHFYLYGSNASLAQVITKVDVVYEKEMLYLYVLSSFGGLLLLLLIFAGLYKVGFFKRGLKEKMEADETALNGVPGGEPGQPEQQAPQEEAEKLLPEETPQKKDSEA</sequence>
<reference evidence="20" key="1">
    <citation type="submission" date="2025-08" db="UniProtKB">
        <authorList>
            <consortium name="RefSeq"/>
        </authorList>
    </citation>
    <scope>IDENTIFICATION</scope>
</reference>
<keyword evidence="6" id="KW-0677">Repeat</keyword>
<comment type="subcellular location">
    <subcellularLocation>
        <location evidence="1 16">Membrane</location>
        <topology evidence="1 16">Single-pass type I membrane protein</topology>
    </subcellularLocation>
</comment>
<evidence type="ECO:0000256" key="3">
    <source>
        <dbReference type="ARBA" id="ARBA00022692"/>
    </source>
</evidence>
<dbReference type="Pfam" id="PF20805">
    <property type="entry name" value="Integrin_A_Ig_2"/>
    <property type="match status" value="1"/>
</dbReference>
<dbReference type="PANTHER" id="PTHR23220">
    <property type="entry name" value="INTEGRIN ALPHA"/>
    <property type="match status" value="1"/>
</dbReference>
<evidence type="ECO:0000256" key="2">
    <source>
        <dbReference type="ARBA" id="ARBA00008054"/>
    </source>
</evidence>
<keyword evidence="10 16" id="KW-0401">Integrin</keyword>
<evidence type="ECO:0000313" key="20">
    <source>
        <dbReference type="RefSeq" id="XP_060029023.1"/>
    </source>
</evidence>
<evidence type="ECO:0000313" key="19">
    <source>
        <dbReference type="Proteomes" id="UP001652624"/>
    </source>
</evidence>
<dbReference type="Gene3D" id="1.20.5.2120">
    <property type="match status" value="1"/>
</dbReference>
<feature type="repeat" description="FG-GAP" evidence="15">
    <location>
        <begin position="600"/>
        <end position="660"/>
    </location>
</feature>
<organism evidence="19 20">
    <name type="scientific">Erinaceus europaeus</name>
    <name type="common">Western European hedgehog</name>
    <dbReference type="NCBI Taxonomy" id="9365"/>
    <lineage>
        <taxon>Eukaryota</taxon>
        <taxon>Metazoa</taxon>
        <taxon>Chordata</taxon>
        <taxon>Craniata</taxon>
        <taxon>Vertebrata</taxon>
        <taxon>Euteleostomi</taxon>
        <taxon>Mammalia</taxon>
        <taxon>Eutheria</taxon>
        <taxon>Laurasiatheria</taxon>
        <taxon>Eulipotyphla</taxon>
        <taxon>Erinaceidae</taxon>
        <taxon>Erinaceinae</taxon>
        <taxon>Erinaceus</taxon>
    </lineage>
</organism>
<dbReference type="PROSITE" id="PS50234">
    <property type="entry name" value="VWFA"/>
    <property type="match status" value="1"/>
</dbReference>
<evidence type="ECO:0000256" key="8">
    <source>
        <dbReference type="ARBA" id="ARBA00022889"/>
    </source>
</evidence>
<dbReference type="PROSITE" id="PS00242">
    <property type="entry name" value="INTEGRIN_ALPHA"/>
    <property type="match status" value="1"/>
</dbReference>
<dbReference type="InterPro" id="IPR018184">
    <property type="entry name" value="Integrin_alpha_C_CS"/>
</dbReference>
<evidence type="ECO:0000259" key="18">
    <source>
        <dbReference type="PROSITE" id="PS50234"/>
    </source>
</evidence>
<feature type="region of interest" description="Disordered" evidence="17">
    <location>
        <begin position="769"/>
        <end position="791"/>
    </location>
</feature>
<feature type="transmembrane region" description="Helical" evidence="16">
    <location>
        <begin position="1122"/>
        <end position="1144"/>
    </location>
</feature>
<gene>
    <name evidence="20" type="primary">ITGAL</name>
</gene>
<dbReference type="InterPro" id="IPR013649">
    <property type="entry name" value="Integrin_alpha_Ig-like_1"/>
</dbReference>
<accession>A0ABM3VXH5</accession>
<dbReference type="Gene3D" id="2.130.10.130">
    <property type="entry name" value="Integrin alpha, N-terminal"/>
    <property type="match status" value="2"/>
</dbReference>
<dbReference type="SUPFAM" id="SSF69318">
    <property type="entry name" value="Integrin alpha N-terminal domain"/>
    <property type="match status" value="1"/>
</dbReference>